<comment type="caution">
    <text evidence="2">The sequence shown here is derived from an EMBL/GenBank/DDBJ whole genome shotgun (WGS) entry which is preliminary data.</text>
</comment>
<name>A0A3E3EB43_9FIRM</name>
<dbReference type="Proteomes" id="UP000261032">
    <property type="component" value="Unassembled WGS sequence"/>
</dbReference>
<feature type="region of interest" description="Disordered" evidence="1">
    <location>
        <begin position="177"/>
        <end position="206"/>
    </location>
</feature>
<dbReference type="RefSeq" id="WP_117582219.1">
    <property type="nucleotide sequence ID" value="NZ_QUSL01000027.1"/>
</dbReference>
<evidence type="ECO:0000313" key="2">
    <source>
        <dbReference type="EMBL" id="RGD81492.1"/>
    </source>
</evidence>
<feature type="compositionally biased region" description="Basic residues" evidence="1">
    <location>
        <begin position="177"/>
        <end position="191"/>
    </location>
</feature>
<gene>
    <name evidence="2" type="ORF">DXB93_14315</name>
</gene>
<sequence length="206" mass="24026">MNEEQIVKESLSTFYRLFFDFIPQVMSDLKHGINYVKQSTQNHTYRGVKGRRFDSESTFILENKARNGGRAPEIKSTTVKSGRKDLKMLVKACKNRGVDVYIREKPSNFDSLVSRYNSNDNLSIREREMLEAFCDFDKYGAITNIHGDGGVLMFKAEDLQQVEEAVKDVDQKSLNIQRRKQKAKERLKKQQNQRNTKVKSRDEYIK</sequence>
<dbReference type="EMBL" id="QUSL01000027">
    <property type="protein sequence ID" value="RGD81492.1"/>
    <property type="molecule type" value="Genomic_DNA"/>
</dbReference>
<evidence type="ECO:0000313" key="3">
    <source>
        <dbReference type="Proteomes" id="UP000261032"/>
    </source>
</evidence>
<evidence type="ECO:0000256" key="1">
    <source>
        <dbReference type="SAM" id="MobiDB-lite"/>
    </source>
</evidence>
<dbReference type="AlphaFoldDB" id="A0A3E3EB43"/>
<organism evidence="2 3">
    <name type="scientific">Thomasclavelia ramosa</name>
    <dbReference type="NCBI Taxonomy" id="1547"/>
    <lineage>
        <taxon>Bacteria</taxon>
        <taxon>Bacillati</taxon>
        <taxon>Bacillota</taxon>
        <taxon>Erysipelotrichia</taxon>
        <taxon>Erysipelotrichales</taxon>
        <taxon>Coprobacillaceae</taxon>
        <taxon>Thomasclavelia</taxon>
    </lineage>
</organism>
<reference evidence="2 3" key="1">
    <citation type="submission" date="2018-08" db="EMBL/GenBank/DDBJ databases">
        <title>A genome reference for cultivated species of the human gut microbiota.</title>
        <authorList>
            <person name="Zou Y."/>
            <person name="Xue W."/>
            <person name="Luo G."/>
        </authorList>
    </citation>
    <scope>NUCLEOTIDE SEQUENCE [LARGE SCALE GENOMIC DNA]</scope>
    <source>
        <strain evidence="2 3">OM06-4</strain>
    </source>
</reference>
<protein>
    <submittedName>
        <fullName evidence="2">Uncharacterized protein</fullName>
    </submittedName>
</protein>
<accession>A0A3E3EB43</accession>
<proteinExistence type="predicted"/>